<dbReference type="OrthoDB" id="20772at2759"/>
<reference evidence="2 3" key="1">
    <citation type="submission" date="2016-08" db="EMBL/GenBank/DDBJ databases">
        <title>Genomes of anaerobic fungi encode conserved fungal cellulosomes for biomass hydrolysis.</title>
        <authorList>
            <consortium name="DOE Joint Genome Institute"/>
            <person name="Haitjema C.H."/>
            <person name="Gilmore S.P."/>
            <person name="Henske J.K."/>
            <person name="Solomon K.V."/>
            <person name="De Groot R."/>
            <person name="Kuo A."/>
            <person name="Mondo S.J."/>
            <person name="Salamov A.A."/>
            <person name="Labutti K."/>
            <person name="Zhao Z."/>
            <person name="Chiniquy J."/>
            <person name="Barry K."/>
            <person name="Brewer H.M."/>
            <person name="Purvine S.O."/>
            <person name="Wright A.T."/>
            <person name="Boxma B."/>
            <person name="Van Alen T."/>
            <person name="Hackstein J.H."/>
            <person name="Baker S.E."/>
            <person name="Grigoriev I.V."/>
            <person name="O'Malley M.A."/>
        </authorList>
    </citation>
    <scope>NUCLEOTIDE SEQUENCE [LARGE SCALE GENOMIC DNA]</scope>
    <source>
        <strain evidence="3">finn</strain>
    </source>
</reference>
<feature type="domain" description="SprT-like" evidence="1">
    <location>
        <begin position="1"/>
        <end position="154"/>
    </location>
</feature>
<organism evidence="2 3">
    <name type="scientific">Piromyces finnis</name>
    <dbReference type="NCBI Taxonomy" id="1754191"/>
    <lineage>
        <taxon>Eukaryota</taxon>
        <taxon>Fungi</taxon>
        <taxon>Fungi incertae sedis</taxon>
        <taxon>Chytridiomycota</taxon>
        <taxon>Chytridiomycota incertae sedis</taxon>
        <taxon>Neocallimastigomycetes</taxon>
        <taxon>Neocallimastigales</taxon>
        <taxon>Neocallimastigaceae</taxon>
        <taxon>Piromyces</taxon>
    </lineage>
</organism>
<dbReference type="PANTHER" id="PTHR23099">
    <property type="entry name" value="TRANSCRIPTIONAL REGULATOR"/>
    <property type="match status" value="1"/>
</dbReference>
<dbReference type="AlphaFoldDB" id="A0A1Y1V542"/>
<dbReference type="Pfam" id="PF10263">
    <property type="entry name" value="SprT-like"/>
    <property type="match status" value="1"/>
</dbReference>
<proteinExistence type="predicted"/>
<dbReference type="EMBL" id="MCFH01000030">
    <property type="protein sequence ID" value="ORX47563.1"/>
    <property type="molecule type" value="Genomic_DNA"/>
</dbReference>
<protein>
    <recommendedName>
        <fullName evidence="1">SprT-like domain-containing protein</fullName>
    </recommendedName>
</protein>
<dbReference type="InterPro" id="IPR006640">
    <property type="entry name" value="SprT-like_domain"/>
</dbReference>
<gene>
    <name evidence="2" type="ORF">BCR36DRAFT_92712</name>
</gene>
<evidence type="ECO:0000313" key="2">
    <source>
        <dbReference type="EMBL" id="ORX47563.1"/>
    </source>
</evidence>
<sequence length="168" mass="19813">MTPILYQEFNKEIFENQLPTNLEIEWSKTLYKTAGRTKMKCNKENIKSIKIELSCKVLDNLDKLKNTLIHEMCHVAVFLIDDVKEEKHGNHFKYWGRKAESCYSDIKVTTYHSYEIDYKYKYQCQNCGHIYGRHSKSIDVNKARCQCSGELILMKRLKKDGTPYKIAT</sequence>
<dbReference type="GO" id="GO:0006950">
    <property type="term" value="P:response to stress"/>
    <property type="evidence" value="ECO:0007669"/>
    <property type="project" value="UniProtKB-ARBA"/>
</dbReference>
<dbReference type="SMART" id="SM00731">
    <property type="entry name" value="SprT"/>
    <property type="match status" value="1"/>
</dbReference>
<dbReference type="STRING" id="1754191.A0A1Y1V542"/>
<dbReference type="PANTHER" id="PTHR23099:SF0">
    <property type="entry name" value="GERM CELL NUCLEAR ACIDIC PROTEIN"/>
    <property type="match status" value="1"/>
</dbReference>
<evidence type="ECO:0000313" key="3">
    <source>
        <dbReference type="Proteomes" id="UP000193719"/>
    </source>
</evidence>
<name>A0A1Y1V542_9FUNG</name>
<keyword evidence="3" id="KW-1185">Reference proteome</keyword>
<comment type="caution">
    <text evidence="2">The sequence shown here is derived from an EMBL/GenBank/DDBJ whole genome shotgun (WGS) entry which is preliminary data.</text>
</comment>
<dbReference type="GO" id="GO:0005634">
    <property type="term" value="C:nucleus"/>
    <property type="evidence" value="ECO:0007669"/>
    <property type="project" value="TreeGrafter"/>
</dbReference>
<accession>A0A1Y1V542</accession>
<reference evidence="2 3" key="2">
    <citation type="submission" date="2016-08" db="EMBL/GenBank/DDBJ databases">
        <title>Pervasive Adenine N6-methylation of Active Genes in Fungi.</title>
        <authorList>
            <consortium name="DOE Joint Genome Institute"/>
            <person name="Mondo S.J."/>
            <person name="Dannebaum R.O."/>
            <person name="Kuo R.C."/>
            <person name="Labutti K."/>
            <person name="Haridas S."/>
            <person name="Kuo A."/>
            <person name="Salamov A."/>
            <person name="Ahrendt S.R."/>
            <person name="Lipzen A."/>
            <person name="Sullivan W."/>
            <person name="Andreopoulos W.B."/>
            <person name="Clum A."/>
            <person name="Lindquist E."/>
            <person name="Daum C."/>
            <person name="Ramamoorthy G.K."/>
            <person name="Gryganskyi A."/>
            <person name="Culley D."/>
            <person name="Magnuson J.K."/>
            <person name="James T.Y."/>
            <person name="O'Malley M.A."/>
            <person name="Stajich J.E."/>
            <person name="Spatafora J.W."/>
            <person name="Visel A."/>
            <person name="Grigoriev I.V."/>
        </authorList>
    </citation>
    <scope>NUCLEOTIDE SEQUENCE [LARGE SCALE GENOMIC DNA]</scope>
    <source>
        <strain evidence="3">finn</strain>
    </source>
</reference>
<evidence type="ECO:0000259" key="1">
    <source>
        <dbReference type="SMART" id="SM00731"/>
    </source>
</evidence>
<dbReference type="Proteomes" id="UP000193719">
    <property type="component" value="Unassembled WGS sequence"/>
</dbReference>